<dbReference type="Proteomes" id="UP000494165">
    <property type="component" value="Unassembled WGS sequence"/>
</dbReference>
<name>A0A8S1C3Q5_9INSE</name>
<keyword evidence="1" id="KW-1133">Transmembrane helix</keyword>
<dbReference type="InterPro" id="IPR019166">
    <property type="entry name" value="MIC26/MIC27"/>
</dbReference>
<gene>
    <name evidence="2" type="ORF">CLODIP_2_CD06154</name>
</gene>
<sequence length="593" mass="65727">MRITTKNRKAARTEIPIYRDQVDRFRHETVKTQEALEEPLLLRKFLGESISTCRHQVADVYNKYHPDLTEFKDKIDTGIAHANVTIDYLRQEENDISRVGAVAMAGMAGLILGLRGGIIRKLFYTSTAATGMAALCYPTQAIDVSKDLMVHSKKYALISYNFIKGVDSGDSKPAAVSSPAKVVKLSEPSKPKAPLVKGDPVIVNMIELIAKLLRGPVYLAGETVECSVTFRNPSPPENTRSQSNNDVFENLAWASVQLHCICAVNESRVVGGHNKPALADTATSASSSTSYVPFKGESGQIVVATKPKILFCDLRLSSGESKSFLYTETLPSEAPPSFRGQAVKYSYKLTVGVQRVNLPIKMLRVPLRVLVIQGVTETFMYGENEELTPSNPFLEHQQKESTTDLALQELQNITARRSPNFYNITNSRGKVVRFCLFKQAYKLGEDIVGTFDFTDAVVPCVQLSVALQSDEEIEEGRRRHASQGPSIAIFSKTHEVCLGLNYSHLCLPIPLHLAPTFSTDLVSLKWKLHFEFVISVEPETDLQVIPDEGGLWQGPANLPIETMVWDLPVTIYPSNPQLVSQGLRAQTKHEMIF</sequence>
<evidence type="ECO:0000313" key="3">
    <source>
        <dbReference type="Proteomes" id="UP000494165"/>
    </source>
</evidence>
<keyword evidence="1" id="KW-0472">Membrane</keyword>
<comment type="subunit">
    <text evidence="1">Component of the mitochondrial contact site and cristae organizing system (MICOS) complex.</text>
</comment>
<keyword evidence="3" id="KW-1185">Reference proteome</keyword>
<feature type="transmembrane region" description="Helical" evidence="1">
    <location>
        <begin position="99"/>
        <end position="118"/>
    </location>
</feature>
<keyword evidence="1" id="KW-0496">Mitochondrion</keyword>
<reference evidence="2 3" key="1">
    <citation type="submission" date="2020-04" db="EMBL/GenBank/DDBJ databases">
        <authorList>
            <person name="Alioto T."/>
            <person name="Alioto T."/>
            <person name="Gomez Garrido J."/>
        </authorList>
    </citation>
    <scope>NUCLEOTIDE SEQUENCE [LARGE SCALE GENOMIC DNA]</scope>
</reference>
<dbReference type="InterPro" id="IPR014848">
    <property type="entry name" value="Rgp1"/>
</dbReference>
<keyword evidence="1" id="KW-0812">Transmembrane</keyword>
<accession>A0A8S1C3Q5</accession>
<dbReference type="Pfam" id="PF08737">
    <property type="entry name" value="Rgp1"/>
    <property type="match status" value="2"/>
</dbReference>
<comment type="caution">
    <text evidence="2">The sequence shown here is derived from an EMBL/GenBank/DDBJ whole genome shotgun (WGS) entry which is preliminary data.</text>
</comment>
<evidence type="ECO:0000256" key="1">
    <source>
        <dbReference type="RuleBase" id="RU363021"/>
    </source>
</evidence>
<comment type="subcellular location">
    <subcellularLocation>
        <location evidence="1">Mitochondrion inner membrane</location>
    </subcellularLocation>
</comment>
<protein>
    <recommendedName>
        <fullName evidence="1">MICOS complex subunit</fullName>
    </recommendedName>
</protein>
<organism evidence="2 3">
    <name type="scientific">Cloeon dipterum</name>
    <dbReference type="NCBI Taxonomy" id="197152"/>
    <lineage>
        <taxon>Eukaryota</taxon>
        <taxon>Metazoa</taxon>
        <taxon>Ecdysozoa</taxon>
        <taxon>Arthropoda</taxon>
        <taxon>Hexapoda</taxon>
        <taxon>Insecta</taxon>
        <taxon>Pterygota</taxon>
        <taxon>Palaeoptera</taxon>
        <taxon>Ephemeroptera</taxon>
        <taxon>Pisciforma</taxon>
        <taxon>Baetidae</taxon>
        <taxon>Cloeon</taxon>
    </lineage>
</organism>
<dbReference type="AlphaFoldDB" id="A0A8S1C3Q5"/>
<evidence type="ECO:0000313" key="2">
    <source>
        <dbReference type="EMBL" id="CAB3365479.1"/>
    </source>
</evidence>
<proteinExistence type="predicted"/>
<dbReference type="GO" id="GO:0042407">
    <property type="term" value="P:cristae formation"/>
    <property type="evidence" value="ECO:0007669"/>
    <property type="project" value="InterPro"/>
</dbReference>
<dbReference type="PANTHER" id="PTHR12507">
    <property type="entry name" value="REDUCED GROWTH PHENOTYPE 1 RGP1, YEAST -RELATED"/>
    <property type="match status" value="1"/>
</dbReference>
<dbReference type="OrthoDB" id="1918at2759"/>
<dbReference type="GO" id="GO:0061617">
    <property type="term" value="C:MICOS complex"/>
    <property type="evidence" value="ECO:0007669"/>
    <property type="project" value="UniProtKB-UniRule"/>
</dbReference>
<comment type="function">
    <text evidence="1">Component of the MICOS complex, a large protein complex of the mitochondrial inner membrane that plays crucial roles in the maintenance of crista junctions, inner membrane architecture, and formation of contact sites to the outer membrane.</text>
</comment>
<dbReference type="Pfam" id="PF09769">
    <property type="entry name" value="ApoO"/>
    <property type="match status" value="1"/>
</dbReference>
<dbReference type="EMBL" id="CADEPI010000020">
    <property type="protein sequence ID" value="CAB3365479.1"/>
    <property type="molecule type" value="Genomic_DNA"/>
</dbReference>
<keyword evidence="1" id="KW-0999">Mitochondrion inner membrane</keyword>